<evidence type="ECO:0000259" key="4">
    <source>
        <dbReference type="PROSITE" id="PS00662"/>
    </source>
</evidence>
<dbReference type="GO" id="GO:0005886">
    <property type="term" value="C:plasma membrane"/>
    <property type="evidence" value="ECO:0007669"/>
    <property type="project" value="TreeGrafter"/>
</dbReference>
<evidence type="ECO:0000313" key="6">
    <source>
        <dbReference type="Proteomes" id="UP001139263"/>
    </source>
</evidence>
<keyword evidence="2" id="KW-0547">Nucleotide-binding</keyword>
<accession>A0A9X1V9G7</accession>
<dbReference type="Gene3D" id="3.30.300.160">
    <property type="entry name" value="Type II secretion system, protein E, N-terminal domain"/>
    <property type="match status" value="1"/>
</dbReference>
<keyword evidence="6" id="KW-1185">Reference proteome</keyword>
<gene>
    <name evidence="5" type="primary">xpsE</name>
    <name evidence="5" type="ORF">MM817_02074</name>
</gene>
<feature type="domain" description="Bacterial type II secretion system protein E" evidence="4">
    <location>
        <begin position="370"/>
        <end position="384"/>
    </location>
</feature>
<name>A0A9X1V9G7_9BACL</name>
<dbReference type="InterPro" id="IPR007831">
    <property type="entry name" value="T2SS_GspE_N"/>
</dbReference>
<evidence type="ECO:0000256" key="2">
    <source>
        <dbReference type="ARBA" id="ARBA00022741"/>
    </source>
</evidence>
<organism evidence="5 6">
    <name type="scientific">Sulfoacidibacillus ferrooxidans</name>
    <dbReference type="NCBI Taxonomy" id="2005001"/>
    <lineage>
        <taxon>Bacteria</taxon>
        <taxon>Bacillati</taxon>
        <taxon>Bacillota</taxon>
        <taxon>Bacilli</taxon>
        <taxon>Bacillales</taxon>
        <taxon>Alicyclobacillaceae</taxon>
        <taxon>Sulfoacidibacillus</taxon>
    </lineage>
</organism>
<dbReference type="SUPFAM" id="SSF160246">
    <property type="entry name" value="EspE N-terminal domain-like"/>
    <property type="match status" value="1"/>
</dbReference>
<dbReference type="CDD" id="cd01129">
    <property type="entry name" value="PulE-GspE-like"/>
    <property type="match status" value="1"/>
</dbReference>
<dbReference type="GO" id="GO:0016887">
    <property type="term" value="F:ATP hydrolysis activity"/>
    <property type="evidence" value="ECO:0007669"/>
    <property type="project" value="TreeGrafter"/>
</dbReference>
<comment type="similarity">
    <text evidence="1">Belongs to the GSP E family.</text>
</comment>
<evidence type="ECO:0000256" key="3">
    <source>
        <dbReference type="ARBA" id="ARBA00022840"/>
    </source>
</evidence>
<protein>
    <submittedName>
        <fullName evidence="5">Type II secretion system protein E</fullName>
    </submittedName>
</protein>
<dbReference type="AlphaFoldDB" id="A0A9X1V9G7"/>
<dbReference type="FunFam" id="3.30.450.90:FF:000001">
    <property type="entry name" value="Type II secretion system ATPase GspE"/>
    <property type="match status" value="1"/>
</dbReference>
<dbReference type="InterPro" id="IPR027417">
    <property type="entry name" value="P-loop_NTPase"/>
</dbReference>
<keyword evidence="3" id="KW-0067">ATP-binding</keyword>
<dbReference type="PROSITE" id="PS00662">
    <property type="entry name" value="T2SP_E"/>
    <property type="match status" value="1"/>
</dbReference>
<dbReference type="InterPro" id="IPR037257">
    <property type="entry name" value="T2SS_E_N_sf"/>
</dbReference>
<dbReference type="InterPro" id="IPR001482">
    <property type="entry name" value="T2SS/T4SS_dom"/>
</dbReference>
<proteinExistence type="inferred from homology"/>
<dbReference type="PANTHER" id="PTHR30258">
    <property type="entry name" value="TYPE II SECRETION SYSTEM PROTEIN GSPE-RELATED"/>
    <property type="match status" value="1"/>
</dbReference>
<sequence>MARKRLGDLLFESGLISKEQLAEALKQQKVTKERLGDVLIGCGFITEKQLIEVLEFQLGIPHVILAREKIDASSYTLIPESIAIKYLVLPLRKERNKLLVAMADPLDYYAIDDLRMSTGFQIEPAIAAKDELRSYIERLYGMKGSLAQAQLTTTIDVATDAELVDEDSPVVRLVNQLLSQATKMRVSDIHFDPMQDGLSIRFRIDGTLRQEQVLPKQMQQIVTSRIKVMANMNIAEHRLPQDGRFRIQLGSREVDIRVSVLPTLHGEKCVLRILDLSSGLQKIEDLGFSEQYLTAYRRMLSSANGLVLITGPTGSGKTSTLYAGLLERALPEVNVITIEDPIEYQLNGVNQVAVNTATGLSFARGLRAILRQDPDVVMVGEIRDSETAEISIRAALTGHLVLSTLHTNDAVSTVARFIDMGIEPFLVASSLTGIIAQRLVRRVCSECKEECLPTEFEQAVLTRCNIETGNFVCGKGCAACGRTGYYGRIAIYEVLEVDDMLRSLIVHGDEENMRIHVKERGFQTLLQDGLGKAASGLTTIAEVLRVALR</sequence>
<dbReference type="Gene3D" id="3.30.450.90">
    <property type="match status" value="1"/>
</dbReference>
<dbReference type="PANTHER" id="PTHR30258:SF2">
    <property type="entry name" value="COMG OPERON PROTEIN 1"/>
    <property type="match status" value="1"/>
</dbReference>
<evidence type="ECO:0000313" key="5">
    <source>
        <dbReference type="EMBL" id="MCI0183783.1"/>
    </source>
</evidence>
<dbReference type="Pfam" id="PF05157">
    <property type="entry name" value="MshEN"/>
    <property type="match status" value="1"/>
</dbReference>
<dbReference type="SMART" id="SM00382">
    <property type="entry name" value="AAA"/>
    <property type="match status" value="1"/>
</dbReference>
<reference evidence="5" key="1">
    <citation type="submission" date="2022-03" db="EMBL/GenBank/DDBJ databases">
        <title>Draft Genome Sequence of Firmicute Strain S0AB, a Heterotrophic Iron/Sulfur-Oxidizing Extreme Acidophile.</title>
        <authorList>
            <person name="Vergara E."/>
            <person name="Pakostova E."/>
            <person name="Johnson D.B."/>
            <person name="Holmes D.S."/>
        </authorList>
    </citation>
    <scope>NUCLEOTIDE SEQUENCE</scope>
    <source>
        <strain evidence="5">S0AB</strain>
    </source>
</reference>
<dbReference type="Gene3D" id="3.40.50.300">
    <property type="entry name" value="P-loop containing nucleotide triphosphate hydrolases"/>
    <property type="match status" value="1"/>
</dbReference>
<comment type="caution">
    <text evidence="5">The sequence shown here is derived from an EMBL/GenBank/DDBJ whole genome shotgun (WGS) entry which is preliminary data.</text>
</comment>
<dbReference type="GO" id="GO:0005524">
    <property type="term" value="F:ATP binding"/>
    <property type="evidence" value="ECO:0007669"/>
    <property type="project" value="UniProtKB-KW"/>
</dbReference>
<dbReference type="EMBL" id="JALBUF010000006">
    <property type="protein sequence ID" value="MCI0183783.1"/>
    <property type="molecule type" value="Genomic_DNA"/>
</dbReference>
<dbReference type="FunFam" id="3.40.50.300:FF:000398">
    <property type="entry name" value="Type IV pilus assembly ATPase PilB"/>
    <property type="match status" value="1"/>
</dbReference>
<dbReference type="Pfam" id="PF00437">
    <property type="entry name" value="T2SSE"/>
    <property type="match status" value="1"/>
</dbReference>
<evidence type="ECO:0000256" key="1">
    <source>
        <dbReference type="ARBA" id="ARBA00006611"/>
    </source>
</evidence>
<dbReference type="Proteomes" id="UP001139263">
    <property type="component" value="Unassembled WGS sequence"/>
</dbReference>
<dbReference type="InterPro" id="IPR003593">
    <property type="entry name" value="AAA+_ATPase"/>
</dbReference>
<dbReference type="SUPFAM" id="SSF52540">
    <property type="entry name" value="P-loop containing nucleoside triphosphate hydrolases"/>
    <property type="match status" value="1"/>
</dbReference>